<dbReference type="Proteomes" id="UP001245683">
    <property type="component" value="Unassembled WGS sequence"/>
</dbReference>
<keyword evidence="3" id="KW-1185">Reference proteome</keyword>
<protein>
    <recommendedName>
        <fullName evidence="4">Glycosyltransferase RgtA/B/C/D-like domain-containing protein</fullName>
    </recommendedName>
</protein>
<keyword evidence="1" id="KW-0812">Transmembrane</keyword>
<keyword evidence="1" id="KW-0472">Membrane</keyword>
<organism evidence="2 3">
    <name type="scientific">Thermococcus waiotapuensis</name>
    <dbReference type="NCBI Taxonomy" id="90909"/>
    <lineage>
        <taxon>Archaea</taxon>
        <taxon>Methanobacteriati</taxon>
        <taxon>Methanobacteriota</taxon>
        <taxon>Thermococci</taxon>
        <taxon>Thermococcales</taxon>
        <taxon>Thermococcaceae</taxon>
        <taxon>Thermococcus</taxon>
    </lineage>
</organism>
<dbReference type="RefSeq" id="WP_315342689.1">
    <property type="nucleotide sequence ID" value="NZ_JAVDZE010000004.1"/>
</dbReference>
<comment type="caution">
    <text evidence="2">The sequence shown here is derived from an EMBL/GenBank/DDBJ whole genome shotgun (WGS) entry which is preliminary data.</text>
</comment>
<sequence>MRRPKSNPGKERSFYVLLVILLLSLSIRLYIAPYSTGSDIPQFYGFAGTMLRHPLDFYSYADGKHWEEEGWPYNWPYVYGPVLVYLMALLRVIVGDGAVKFFWDSSGYHVFASTSWIMAVKSLFIIADVGVGILLYLFLRKKSEKLALGVSSLYLFNPMVIYVSSVYGMFDGLALLPFLLGLYFVENGRKNLGYGLIGFSLAVKHTIIFPALVVLWDELLDKWKTPGALKESLGSFVAGTAIPFLPFLLKPASLLGIPDLLQGMKPDYTYPIAYNLNGIVSLLTFVHEISGLNTLFYMRHWAIFSVLALMGVLFTHYRLRNLRVSIALAYAAFLLTYWRVNTQYSLPLIAFLLLALPELDWPSRVVMFLPTVPPTLWPIMFPTSFWFHVHIEHPNWNMVKLIDRFTLMIFDTGPFVVLSILFTLSLFALLVWMLALSFELRRCNG</sequence>
<evidence type="ECO:0000313" key="3">
    <source>
        <dbReference type="Proteomes" id="UP001245683"/>
    </source>
</evidence>
<feature type="transmembrane region" description="Helical" evidence="1">
    <location>
        <begin position="159"/>
        <end position="185"/>
    </location>
</feature>
<feature type="transmembrane region" description="Helical" evidence="1">
    <location>
        <begin position="322"/>
        <end position="338"/>
    </location>
</feature>
<name>A0AAE4NU61_9EURY</name>
<feature type="transmembrane region" description="Helical" evidence="1">
    <location>
        <begin position="268"/>
        <end position="286"/>
    </location>
</feature>
<feature type="transmembrane region" description="Helical" evidence="1">
    <location>
        <begin position="236"/>
        <end position="256"/>
    </location>
</feature>
<feature type="transmembrane region" description="Helical" evidence="1">
    <location>
        <begin position="82"/>
        <end position="103"/>
    </location>
</feature>
<proteinExistence type="predicted"/>
<dbReference type="AlphaFoldDB" id="A0AAE4NU61"/>
<dbReference type="EMBL" id="JAVDZE010000004">
    <property type="protein sequence ID" value="MDV3104413.1"/>
    <property type="molecule type" value="Genomic_DNA"/>
</dbReference>
<feature type="transmembrane region" description="Helical" evidence="1">
    <location>
        <begin position="12"/>
        <end position="31"/>
    </location>
</feature>
<feature type="transmembrane region" description="Helical" evidence="1">
    <location>
        <begin position="415"/>
        <end position="436"/>
    </location>
</feature>
<evidence type="ECO:0000313" key="2">
    <source>
        <dbReference type="EMBL" id="MDV3104413.1"/>
    </source>
</evidence>
<feature type="transmembrane region" description="Helical" evidence="1">
    <location>
        <begin position="368"/>
        <end position="389"/>
    </location>
</feature>
<feature type="transmembrane region" description="Helical" evidence="1">
    <location>
        <begin position="298"/>
        <end position="315"/>
    </location>
</feature>
<evidence type="ECO:0008006" key="4">
    <source>
        <dbReference type="Google" id="ProtNLM"/>
    </source>
</evidence>
<evidence type="ECO:0000256" key="1">
    <source>
        <dbReference type="SAM" id="Phobius"/>
    </source>
</evidence>
<accession>A0AAE4NU61</accession>
<feature type="transmembrane region" description="Helical" evidence="1">
    <location>
        <begin position="192"/>
        <end position="216"/>
    </location>
</feature>
<gene>
    <name evidence="2" type="ORF">RBI02_07685</name>
</gene>
<keyword evidence="1" id="KW-1133">Transmembrane helix</keyword>
<feature type="transmembrane region" description="Helical" evidence="1">
    <location>
        <begin position="115"/>
        <end position="139"/>
    </location>
</feature>
<reference evidence="2 3" key="1">
    <citation type="submission" date="2023-08" db="EMBL/GenBank/DDBJ databases">
        <title>Draft genome sequence of Thermococcus waiotapuensis WT1T, a thermophilic sulphur-dependent archaeon from order Thermococcales.</title>
        <authorList>
            <person name="Manners S.H."/>
            <person name="Carere C.R."/>
            <person name="Dhami M.K."/>
            <person name="Dobson R.C.J."/>
            <person name="Stott M.B."/>
        </authorList>
    </citation>
    <scope>NUCLEOTIDE SEQUENCE [LARGE SCALE GENOMIC DNA]</scope>
    <source>
        <strain evidence="2 3">WT1</strain>
    </source>
</reference>